<dbReference type="AlphaFoldDB" id="A3VCU3"/>
<gene>
    <name evidence="2" type="ORF">RB2654_12864</name>
</gene>
<keyword evidence="3" id="KW-1185">Reference proteome</keyword>
<accession>A3VCU3</accession>
<dbReference type="RefSeq" id="WP_008332263.1">
    <property type="nucleotide sequence ID" value="NZ_CH902578.1"/>
</dbReference>
<dbReference type="EMBL" id="AAMT01000003">
    <property type="protein sequence ID" value="EAQ13964.1"/>
    <property type="molecule type" value="Genomic_DNA"/>
</dbReference>
<dbReference type="Proteomes" id="UP000002931">
    <property type="component" value="Unassembled WGS sequence"/>
</dbReference>
<name>A3VCU3_9RHOB</name>
<dbReference type="STRING" id="314271.RB2654_12864"/>
<comment type="caution">
    <text evidence="2">The sequence shown here is derived from an EMBL/GenBank/DDBJ whole genome shotgun (WGS) entry which is preliminary data.</text>
</comment>
<evidence type="ECO:0000313" key="2">
    <source>
        <dbReference type="EMBL" id="EAQ13964.1"/>
    </source>
</evidence>
<keyword evidence="1" id="KW-1133">Transmembrane helix</keyword>
<dbReference type="HOGENOM" id="CLU_2770997_0_0_5"/>
<protein>
    <submittedName>
        <fullName evidence="2">Uncharacterized protein</fullName>
    </submittedName>
</protein>
<keyword evidence="1" id="KW-0812">Transmembrane</keyword>
<sequence length="69" mass="7916">MRRFGARYNEVFAMRYLRPILLSFGIGIGVGLLTHPYMAIIATVIMAPVLLMLDRIMFPVSDERAEPFR</sequence>
<feature type="transmembrane region" description="Helical" evidence="1">
    <location>
        <begin position="20"/>
        <end position="53"/>
    </location>
</feature>
<keyword evidence="1" id="KW-0472">Membrane</keyword>
<evidence type="ECO:0000313" key="3">
    <source>
        <dbReference type="Proteomes" id="UP000002931"/>
    </source>
</evidence>
<reference evidence="2 3" key="1">
    <citation type="journal article" date="2010" name="J. Bacteriol.">
        <title>Genome sequences of Pelagibaca bermudensis HTCC2601T and Maritimibacter alkaliphilus HTCC2654T, the type strains of two marine Roseobacter genera.</title>
        <authorList>
            <person name="Thrash J.C."/>
            <person name="Cho J.C."/>
            <person name="Ferriera S."/>
            <person name="Johnson J."/>
            <person name="Vergin K.L."/>
            <person name="Giovannoni S.J."/>
        </authorList>
    </citation>
    <scope>NUCLEOTIDE SEQUENCE [LARGE SCALE GENOMIC DNA]</scope>
    <source>
        <strain evidence="2 3">HTCC2654</strain>
    </source>
</reference>
<organism evidence="2 3">
    <name type="scientific">Maritimibacter alkaliphilus HTCC2654</name>
    <dbReference type="NCBI Taxonomy" id="314271"/>
    <lineage>
        <taxon>Bacteria</taxon>
        <taxon>Pseudomonadati</taxon>
        <taxon>Pseudomonadota</taxon>
        <taxon>Alphaproteobacteria</taxon>
        <taxon>Rhodobacterales</taxon>
        <taxon>Roseobacteraceae</taxon>
        <taxon>Maritimibacter</taxon>
    </lineage>
</organism>
<proteinExistence type="predicted"/>
<evidence type="ECO:0000256" key="1">
    <source>
        <dbReference type="SAM" id="Phobius"/>
    </source>
</evidence>